<organism evidence="2 3">
    <name type="scientific">Tremella mesenterica</name>
    <name type="common">Jelly fungus</name>
    <dbReference type="NCBI Taxonomy" id="5217"/>
    <lineage>
        <taxon>Eukaryota</taxon>
        <taxon>Fungi</taxon>
        <taxon>Dikarya</taxon>
        <taxon>Basidiomycota</taxon>
        <taxon>Agaricomycotina</taxon>
        <taxon>Tremellomycetes</taxon>
        <taxon>Tremellales</taxon>
        <taxon>Tremellaceae</taxon>
        <taxon>Tremella</taxon>
    </lineage>
</organism>
<gene>
    <name evidence="2" type="ORF">M231_06426</name>
</gene>
<dbReference type="AlphaFoldDB" id="A0A4V1M3B5"/>
<dbReference type="InParanoid" id="A0A4V1M3B5"/>
<reference evidence="2 3" key="1">
    <citation type="submission" date="2016-06" db="EMBL/GenBank/DDBJ databases">
        <title>Evolution of pathogenesis and genome organization in the Tremellales.</title>
        <authorList>
            <person name="Cuomo C."/>
            <person name="Litvintseva A."/>
            <person name="Heitman J."/>
            <person name="Chen Y."/>
            <person name="Sun S."/>
            <person name="Springer D."/>
            <person name="Dromer F."/>
            <person name="Young S."/>
            <person name="Zeng Q."/>
            <person name="Chapman S."/>
            <person name="Gujja S."/>
            <person name="Saif S."/>
            <person name="Birren B."/>
        </authorList>
    </citation>
    <scope>NUCLEOTIDE SEQUENCE [LARGE SCALE GENOMIC DNA]</scope>
    <source>
        <strain evidence="2 3">ATCC 28783</strain>
    </source>
</reference>
<feature type="compositionally biased region" description="Polar residues" evidence="1">
    <location>
        <begin position="310"/>
        <end position="324"/>
    </location>
</feature>
<proteinExistence type="predicted"/>
<evidence type="ECO:0000256" key="1">
    <source>
        <dbReference type="SAM" id="MobiDB-lite"/>
    </source>
</evidence>
<evidence type="ECO:0000313" key="2">
    <source>
        <dbReference type="EMBL" id="RXK36290.1"/>
    </source>
</evidence>
<comment type="caution">
    <text evidence="2">The sequence shown here is derived from an EMBL/GenBank/DDBJ whole genome shotgun (WGS) entry which is preliminary data.</text>
</comment>
<dbReference type="VEuPathDB" id="FungiDB:TREMEDRAFT_60144"/>
<name>A0A4V1M3B5_TREME</name>
<keyword evidence="3" id="KW-1185">Reference proteome</keyword>
<dbReference type="Proteomes" id="UP000289152">
    <property type="component" value="Unassembled WGS sequence"/>
</dbReference>
<protein>
    <submittedName>
        <fullName evidence="2">Uncharacterized protein</fullName>
    </submittedName>
</protein>
<feature type="region of interest" description="Disordered" evidence="1">
    <location>
        <begin position="302"/>
        <end position="372"/>
    </location>
</feature>
<feature type="region of interest" description="Disordered" evidence="1">
    <location>
        <begin position="230"/>
        <end position="281"/>
    </location>
</feature>
<feature type="region of interest" description="Disordered" evidence="1">
    <location>
        <begin position="50"/>
        <end position="88"/>
    </location>
</feature>
<evidence type="ECO:0000313" key="3">
    <source>
        <dbReference type="Proteomes" id="UP000289152"/>
    </source>
</evidence>
<accession>A0A4V1M3B5</accession>
<feature type="compositionally biased region" description="Polar residues" evidence="1">
    <location>
        <begin position="230"/>
        <end position="252"/>
    </location>
</feature>
<sequence length="391" mass="42798">MAPLSNVSRAFKSLIPSTSATTKPITAARTGRFLTLPSQRTDTRHTITPYTYQSTASPNDRGYQPSQLTTATRTPGNYSFTRPQTSQSPSRIITAAAPAFATARTEDVLDPPYEVDVGSYTFDSDPSVDAKNDLRRHKINTIATALGTDIEADQIRSWSQQLVDDAYDQVTQRPPNGMEATMRRWLGDEGELSSSVIADAIRNQEGVDLASSWPPQTHFSDSLSIYETPALDTSSSSTIRPSDTTRGNTVRKSQGRKLPVFDDKWPNTEAGPSKFRPPSTYGLPDPDLTEAEFAEWVSQMFPPPAHTDVDTGQSSSEDTTQWQTYDRKGKAPMVPQRRGNKSPELGRSGGVGMSGNVENGEEMIGDWGEVGRPWDYDALARSGYAPGYVEG</sequence>
<dbReference type="EMBL" id="SDIL01000102">
    <property type="protein sequence ID" value="RXK36290.1"/>
    <property type="molecule type" value="Genomic_DNA"/>
</dbReference>